<comment type="caution">
    <text evidence="2">The sequence shown here is derived from an EMBL/GenBank/DDBJ whole genome shotgun (WGS) entry which is preliminary data.</text>
</comment>
<evidence type="ECO:0000259" key="1">
    <source>
        <dbReference type="PROSITE" id="PS51707"/>
    </source>
</evidence>
<dbReference type="InterPro" id="IPR023577">
    <property type="entry name" value="CYTH_domain"/>
</dbReference>
<name>A0ABW1Z4S0_9BACT</name>
<sequence>MAAEIELKFPVAEMESLIRRAESTGFQLVTPRTFESNTLYDTADRQLRQRTELVRIRQYGERWTLTHKRLPEHNDPTARFKTRVETETTVSDGEALAEVFTRMGYGPVFRYEKFRTEWDLEGGHLVLDETPIGVWAELEGQPEWIDAMLEKLGVDPATSSTASYGALFLEWKKQSGSAAENLTFDEAGVVAAG</sequence>
<feature type="domain" description="CYTH" evidence="1">
    <location>
        <begin position="2"/>
        <end position="170"/>
    </location>
</feature>
<protein>
    <submittedName>
        <fullName evidence="2">Class IV adenylate cyclase</fullName>
    </submittedName>
</protein>
<dbReference type="Pfam" id="PF01928">
    <property type="entry name" value="CYTH"/>
    <property type="match status" value="1"/>
</dbReference>
<dbReference type="PANTHER" id="PTHR21028">
    <property type="entry name" value="SI:CH211-156B7.4"/>
    <property type="match status" value="1"/>
</dbReference>
<organism evidence="2 3">
    <name type="scientific">Granulicella cerasi</name>
    <dbReference type="NCBI Taxonomy" id="741063"/>
    <lineage>
        <taxon>Bacteria</taxon>
        <taxon>Pseudomonadati</taxon>
        <taxon>Acidobacteriota</taxon>
        <taxon>Terriglobia</taxon>
        <taxon>Terriglobales</taxon>
        <taxon>Acidobacteriaceae</taxon>
        <taxon>Granulicella</taxon>
    </lineage>
</organism>
<keyword evidence="3" id="KW-1185">Reference proteome</keyword>
<dbReference type="CDD" id="cd07890">
    <property type="entry name" value="CYTH-like_AC_IV-like"/>
    <property type="match status" value="1"/>
</dbReference>
<dbReference type="PROSITE" id="PS51707">
    <property type="entry name" value="CYTH"/>
    <property type="match status" value="1"/>
</dbReference>
<dbReference type="PANTHER" id="PTHR21028:SF2">
    <property type="entry name" value="CYTH DOMAIN-CONTAINING PROTEIN"/>
    <property type="match status" value="1"/>
</dbReference>
<proteinExistence type="predicted"/>
<evidence type="ECO:0000313" key="2">
    <source>
        <dbReference type="EMBL" id="MFC6644414.1"/>
    </source>
</evidence>
<dbReference type="SMART" id="SM01118">
    <property type="entry name" value="CYTH"/>
    <property type="match status" value="1"/>
</dbReference>
<reference evidence="3" key="1">
    <citation type="journal article" date="2019" name="Int. J. Syst. Evol. Microbiol.">
        <title>The Global Catalogue of Microorganisms (GCM) 10K type strain sequencing project: providing services to taxonomists for standard genome sequencing and annotation.</title>
        <authorList>
            <consortium name="The Broad Institute Genomics Platform"/>
            <consortium name="The Broad Institute Genome Sequencing Center for Infectious Disease"/>
            <person name="Wu L."/>
            <person name="Ma J."/>
        </authorList>
    </citation>
    <scope>NUCLEOTIDE SEQUENCE [LARGE SCALE GENOMIC DNA]</scope>
    <source>
        <strain evidence="3">CGMCC 1.16026</strain>
    </source>
</reference>
<dbReference type="SUPFAM" id="SSF55154">
    <property type="entry name" value="CYTH-like phosphatases"/>
    <property type="match status" value="1"/>
</dbReference>
<dbReference type="Proteomes" id="UP001596391">
    <property type="component" value="Unassembled WGS sequence"/>
</dbReference>
<accession>A0ABW1Z4S0</accession>
<dbReference type="EMBL" id="JBHSWI010000001">
    <property type="protein sequence ID" value="MFC6644414.1"/>
    <property type="molecule type" value="Genomic_DNA"/>
</dbReference>
<dbReference type="InterPro" id="IPR033469">
    <property type="entry name" value="CYTH-like_dom_sf"/>
</dbReference>
<dbReference type="Gene3D" id="2.40.320.10">
    <property type="entry name" value="Hypothetical Protein Pfu-838710-001"/>
    <property type="match status" value="1"/>
</dbReference>
<dbReference type="RefSeq" id="WP_263372347.1">
    <property type="nucleotide sequence ID" value="NZ_JAGSYD010000004.1"/>
</dbReference>
<evidence type="ECO:0000313" key="3">
    <source>
        <dbReference type="Proteomes" id="UP001596391"/>
    </source>
</evidence>
<dbReference type="InterPro" id="IPR008173">
    <property type="entry name" value="Adenylyl_cyclase_CyaB"/>
</dbReference>
<gene>
    <name evidence="2" type="ORF">ACFQBQ_02160</name>
</gene>